<keyword evidence="2" id="KW-0732">Signal</keyword>
<dbReference type="OrthoDB" id="544608at2759"/>
<dbReference type="PANTHER" id="PTHR34407:SF1">
    <property type="entry name" value="SGNH HYDROLASE-TYPE ESTERASE DOMAIN-CONTAINING PROTEIN"/>
    <property type="match status" value="1"/>
</dbReference>
<dbReference type="PANTHER" id="PTHR34407">
    <property type="entry name" value="EXPRESSED PROTEIN"/>
    <property type="match status" value="1"/>
</dbReference>
<evidence type="ECO:0000256" key="1">
    <source>
        <dbReference type="SAM" id="MobiDB-lite"/>
    </source>
</evidence>
<accession>A0A2P6V1X4</accession>
<dbReference type="SUPFAM" id="SSF52266">
    <property type="entry name" value="SGNH hydrolase"/>
    <property type="match status" value="1"/>
</dbReference>
<feature type="chain" id="PRO_5015195636" description="SGNH hydrolase-type esterase domain-containing protein" evidence="2">
    <location>
        <begin position="22"/>
        <end position="545"/>
    </location>
</feature>
<dbReference type="AlphaFoldDB" id="A0A2P6V1X4"/>
<dbReference type="EMBL" id="LHPF02000042">
    <property type="protein sequence ID" value="PSC68096.1"/>
    <property type="molecule type" value="Genomic_DNA"/>
</dbReference>
<reference evidence="3 4" key="1">
    <citation type="journal article" date="2018" name="Plant J.">
        <title>Genome sequences of Chlorella sorokiniana UTEX 1602 and Micractinium conductrix SAG 241.80: implications to maltose excretion by a green alga.</title>
        <authorList>
            <person name="Arriola M.B."/>
            <person name="Velmurugan N."/>
            <person name="Zhang Y."/>
            <person name="Plunkett M.H."/>
            <person name="Hondzo H."/>
            <person name="Barney B.M."/>
        </authorList>
    </citation>
    <scope>NUCLEOTIDE SEQUENCE [LARGE SCALE GENOMIC DNA]</scope>
    <source>
        <strain evidence="3 4">SAG 241.80</strain>
    </source>
</reference>
<dbReference type="InterPro" id="IPR036514">
    <property type="entry name" value="SGNH_hydro_sf"/>
</dbReference>
<keyword evidence="4" id="KW-1185">Reference proteome</keyword>
<name>A0A2P6V1X4_9CHLO</name>
<evidence type="ECO:0000256" key="2">
    <source>
        <dbReference type="SAM" id="SignalP"/>
    </source>
</evidence>
<feature type="region of interest" description="Disordered" evidence="1">
    <location>
        <begin position="468"/>
        <end position="511"/>
    </location>
</feature>
<proteinExistence type="predicted"/>
<organism evidence="3 4">
    <name type="scientific">Micractinium conductrix</name>
    <dbReference type="NCBI Taxonomy" id="554055"/>
    <lineage>
        <taxon>Eukaryota</taxon>
        <taxon>Viridiplantae</taxon>
        <taxon>Chlorophyta</taxon>
        <taxon>core chlorophytes</taxon>
        <taxon>Trebouxiophyceae</taxon>
        <taxon>Chlorellales</taxon>
        <taxon>Chlorellaceae</taxon>
        <taxon>Chlorella clade</taxon>
        <taxon>Micractinium</taxon>
    </lineage>
</organism>
<feature type="compositionally biased region" description="Low complexity" evidence="1">
    <location>
        <begin position="492"/>
        <end position="511"/>
    </location>
</feature>
<protein>
    <recommendedName>
        <fullName evidence="5">SGNH hydrolase-type esterase domain-containing protein</fullName>
    </recommendedName>
</protein>
<evidence type="ECO:0008006" key="5">
    <source>
        <dbReference type="Google" id="ProtNLM"/>
    </source>
</evidence>
<dbReference type="Proteomes" id="UP000239649">
    <property type="component" value="Unassembled WGS sequence"/>
</dbReference>
<gene>
    <name evidence="3" type="ORF">C2E20_8274</name>
</gene>
<dbReference type="STRING" id="554055.A0A2P6V1X4"/>
<comment type="caution">
    <text evidence="3">The sequence shown here is derived from an EMBL/GenBank/DDBJ whole genome shotgun (WGS) entry which is preliminary data.</text>
</comment>
<dbReference type="Gene3D" id="3.40.50.1110">
    <property type="entry name" value="SGNH hydrolase"/>
    <property type="match status" value="1"/>
</dbReference>
<evidence type="ECO:0000313" key="3">
    <source>
        <dbReference type="EMBL" id="PSC68096.1"/>
    </source>
</evidence>
<sequence length="545" mass="58353">MFLLGLLTATVLFHGSGVCSGCRSASRKHQVIGASATLPDAPPLPWKPLLSPGQLRRGLAFYGSGRRIERVAARLLAGQAITAVTLGGSVTIGAGSTRTNVTSYAPMFFQFLNFSFPHRDHQFLNKGIGATTSGIFAVCADKMLPPDSDLVVVELTYNEPADVPFTYPHRRGFEKMLRKLARLPRSPAVIVLHHYAWYHSHGDGKPAGLFYRAAEPQLSTLAQYYDMPSPSLRNALYPLMQADVPPYRVGRVHKRGEASLSGARLKVAGPRISKGYVYYDAIHPSDVGHQALAELLAGVVQTAVQNVLAEGKLTEGGEAAPSLKPVKLPPPMIPGTADVPTSLCAMQEDFKPLARAMRGFQYRAERPEKPTFVEQKWGYRGDAPGAWLELAFSTEEAPGRRGQATVFLGHLRSYRGMGKARVTCQSGCTCAPTVVNGLWKERVSLMQMLEVTVSQHPKCVLRITILDQSSSSSGGDSSSRRRGGGEHEDDVSSSSGSSGSDGSGSSASSGEGASKFQVVSLMVAHEPVVLTSYATQAADLAQAAG</sequence>
<feature type="signal peptide" evidence="2">
    <location>
        <begin position="1"/>
        <end position="21"/>
    </location>
</feature>
<evidence type="ECO:0000313" key="4">
    <source>
        <dbReference type="Proteomes" id="UP000239649"/>
    </source>
</evidence>